<feature type="compositionally biased region" description="Polar residues" evidence="1">
    <location>
        <begin position="76"/>
        <end position="89"/>
    </location>
</feature>
<reference evidence="2 3" key="1">
    <citation type="submission" date="2021-06" db="EMBL/GenBank/DDBJ databases">
        <authorList>
            <person name="Palmer J.M."/>
        </authorList>
    </citation>
    <scope>NUCLEOTIDE SEQUENCE [LARGE SCALE GENOMIC DNA]</scope>
    <source>
        <strain evidence="3">if_2019</strain>
        <tissue evidence="2">Muscle</tissue>
    </source>
</reference>
<evidence type="ECO:0000256" key="1">
    <source>
        <dbReference type="SAM" id="MobiDB-lite"/>
    </source>
</evidence>
<name>A0ABV0V1A7_9TELE</name>
<protein>
    <submittedName>
        <fullName evidence="2">Uncharacterized protein</fullName>
    </submittedName>
</protein>
<organism evidence="2 3">
    <name type="scientific">Ilyodon furcidens</name>
    <name type="common">goldbreast splitfin</name>
    <dbReference type="NCBI Taxonomy" id="33524"/>
    <lineage>
        <taxon>Eukaryota</taxon>
        <taxon>Metazoa</taxon>
        <taxon>Chordata</taxon>
        <taxon>Craniata</taxon>
        <taxon>Vertebrata</taxon>
        <taxon>Euteleostomi</taxon>
        <taxon>Actinopterygii</taxon>
        <taxon>Neopterygii</taxon>
        <taxon>Teleostei</taxon>
        <taxon>Neoteleostei</taxon>
        <taxon>Acanthomorphata</taxon>
        <taxon>Ovalentaria</taxon>
        <taxon>Atherinomorphae</taxon>
        <taxon>Cyprinodontiformes</taxon>
        <taxon>Goodeidae</taxon>
        <taxon>Ilyodon</taxon>
    </lineage>
</organism>
<feature type="region of interest" description="Disordered" evidence="1">
    <location>
        <begin position="48"/>
        <end position="100"/>
    </location>
</feature>
<proteinExistence type="predicted"/>
<dbReference type="EMBL" id="JAHRIQ010090271">
    <property type="protein sequence ID" value="MEQ2250266.1"/>
    <property type="molecule type" value="Genomic_DNA"/>
</dbReference>
<feature type="compositionally biased region" description="Basic residues" evidence="1">
    <location>
        <begin position="48"/>
        <end position="64"/>
    </location>
</feature>
<feature type="compositionally biased region" description="Basic residues" evidence="1">
    <location>
        <begin position="91"/>
        <end position="100"/>
    </location>
</feature>
<accession>A0ABV0V1A7</accession>
<comment type="caution">
    <text evidence="2">The sequence shown here is derived from an EMBL/GenBank/DDBJ whole genome shotgun (WGS) entry which is preliminary data.</text>
</comment>
<sequence>MKRFQGTGGNNNLSELLHPVDRRLGVPLNPFPQKRHLYLQSLSLKRKDSRRRKFHLHGHSRKSLKPGNLIQEGQKIHNQSKTPTGTPAQAKTHRGLLPRR</sequence>
<evidence type="ECO:0000313" key="3">
    <source>
        <dbReference type="Proteomes" id="UP001482620"/>
    </source>
</evidence>
<dbReference type="Proteomes" id="UP001482620">
    <property type="component" value="Unassembled WGS sequence"/>
</dbReference>
<evidence type="ECO:0000313" key="2">
    <source>
        <dbReference type="EMBL" id="MEQ2250266.1"/>
    </source>
</evidence>
<gene>
    <name evidence="2" type="ORF">ILYODFUR_038181</name>
</gene>
<keyword evidence="3" id="KW-1185">Reference proteome</keyword>